<keyword evidence="2" id="KW-0547">Nucleotide-binding</keyword>
<feature type="domain" description="AIG1-type G" evidence="4">
    <location>
        <begin position="1"/>
        <end position="211"/>
    </location>
</feature>
<dbReference type="Gene3D" id="3.40.50.300">
    <property type="entry name" value="P-loop containing nucleotide triphosphate hydrolases"/>
    <property type="match status" value="1"/>
</dbReference>
<dbReference type="AlphaFoldDB" id="A0A0B7A0L8"/>
<accession>A0A0B7A0L8</accession>
<dbReference type="PANTHER" id="PTHR10903">
    <property type="entry name" value="GTPASE, IMAP FAMILY MEMBER-RELATED"/>
    <property type="match status" value="1"/>
</dbReference>
<keyword evidence="3" id="KW-0342">GTP-binding</keyword>
<comment type="similarity">
    <text evidence="1">Belongs to the TRAFAC class TrmE-Era-EngA-EngB-Septin-like GTPase superfamily. AIG1/Toc34/Toc159-like paraseptin GTPase family. IAN subfamily.</text>
</comment>
<dbReference type="EMBL" id="HACG01026620">
    <property type="protein sequence ID" value="CEK73485.1"/>
    <property type="molecule type" value="Transcribed_RNA"/>
</dbReference>
<dbReference type="InterPro" id="IPR027417">
    <property type="entry name" value="P-loop_NTPase"/>
</dbReference>
<dbReference type="PANTHER" id="PTHR10903:SF184">
    <property type="entry name" value="GTP-BINDING PROTEIN A"/>
    <property type="match status" value="1"/>
</dbReference>
<dbReference type="EMBL" id="HACG01026619">
    <property type="protein sequence ID" value="CEK73484.1"/>
    <property type="molecule type" value="Transcribed_RNA"/>
</dbReference>
<name>A0A0B7A0L8_9EUPU</name>
<evidence type="ECO:0000259" key="4">
    <source>
        <dbReference type="PROSITE" id="PS51720"/>
    </source>
</evidence>
<gene>
    <name evidence="6" type="primary">ORF86960</name>
    <name evidence="5" type="synonym">ORF86958</name>
</gene>
<evidence type="ECO:0000256" key="2">
    <source>
        <dbReference type="ARBA" id="ARBA00022741"/>
    </source>
</evidence>
<reference evidence="6" key="1">
    <citation type="submission" date="2014-12" db="EMBL/GenBank/DDBJ databases">
        <title>Insight into the proteome of Arion vulgaris.</title>
        <authorList>
            <person name="Aradska J."/>
            <person name="Bulat T."/>
            <person name="Smidak R."/>
            <person name="Sarate P."/>
            <person name="Gangsoo J."/>
            <person name="Sialana F."/>
            <person name="Bilban M."/>
            <person name="Lubec G."/>
        </authorList>
    </citation>
    <scope>NUCLEOTIDE SEQUENCE</scope>
    <source>
        <tissue evidence="6">Skin</tissue>
    </source>
</reference>
<sequence length="396" mass="45003">MARNLLIVGRDGNGKSSTANSILGEKFFLPNSSGTSGLVDIKTSPVNDRQVILTKICGLEYPSLDFPVDIEKTFYDIDKALNSISFAAVIVVLKYGVRFTKQEQDAILMIKSTFGFDVIKKHGVIVLTYGDSFKLDMEENDLTFEDWCRGQSGQVRELFDECGYRCVLFNNRTKDGSILNDQQEKLFSAIAKIQTTVDPYSVNDQKIKYTRNKIIVMCKLPELEKKTDEIINKIGESLSKLSKTDSGYKASLESLLKEHDKHKAYLQQEDMNTEVLKLVLDRMHVTQMRLEILIQMDEQTIKDEDFVIVCDSDQIPWDPDSQVSIYPVTATDQNNQGWVQYLTASVIQTIPIRLLIKVYNYMKNMVSNIAQGSWVQSSTTDQELLDSALDENDKYI</sequence>
<evidence type="ECO:0000313" key="5">
    <source>
        <dbReference type="EMBL" id="CEK73484.1"/>
    </source>
</evidence>
<dbReference type="GO" id="GO:0005525">
    <property type="term" value="F:GTP binding"/>
    <property type="evidence" value="ECO:0007669"/>
    <property type="project" value="UniProtKB-KW"/>
</dbReference>
<evidence type="ECO:0000256" key="3">
    <source>
        <dbReference type="ARBA" id="ARBA00023134"/>
    </source>
</evidence>
<dbReference type="SUPFAM" id="SSF52540">
    <property type="entry name" value="P-loop containing nucleoside triphosphate hydrolases"/>
    <property type="match status" value="1"/>
</dbReference>
<dbReference type="InterPro" id="IPR006703">
    <property type="entry name" value="G_AIG1"/>
</dbReference>
<dbReference type="PROSITE" id="PS51720">
    <property type="entry name" value="G_AIG1"/>
    <property type="match status" value="1"/>
</dbReference>
<organism evidence="6">
    <name type="scientific">Arion vulgaris</name>
    <dbReference type="NCBI Taxonomy" id="1028688"/>
    <lineage>
        <taxon>Eukaryota</taxon>
        <taxon>Metazoa</taxon>
        <taxon>Spiralia</taxon>
        <taxon>Lophotrochozoa</taxon>
        <taxon>Mollusca</taxon>
        <taxon>Gastropoda</taxon>
        <taxon>Heterobranchia</taxon>
        <taxon>Euthyneura</taxon>
        <taxon>Panpulmonata</taxon>
        <taxon>Eupulmonata</taxon>
        <taxon>Stylommatophora</taxon>
        <taxon>Helicina</taxon>
        <taxon>Arionoidea</taxon>
        <taxon>Arionidae</taxon>
        <taxon>Arion</taxon>
    </lineage>
</organism>
<dbReference type="Pfam" id="PF04548">
    <property type="entry name" value="AIG1"/>
    <property type="match status" value="1"/>
</dbReference>
<evidence type="ECO:0000256" key="1">
    <source>
        <dbReference type="ARBA" id="ARBA00008535"/>
    </source>
</evidence>
<protein>
    <recommendedName>
        <fullName evidence="4">AIG1-type G domain-containing protein</fullName>
    </recommendedName>
</protein>
<proteinExistence type="inferred from homology"/>
<evidence type="ECO:0000313" key="6">
    <source>
        <dbReference type="EMBL" id="CEK73485.1"/>
    </source>
</evidence>
<dbReference type="InterPro" id="IPR045058">
    <property type="entry name" value="GIMA/IAN/Toc"/>
</dbReference>